<proteinExistence type="predicted"/>
<evidence type="ECO:0000313" key="1">
    <source>
        <dbReference type="EMBL" id="MTE03595.1"/>
    </source>
</evidence>
<reference evidence="1 2" key="1">
    <citation type="submission" date="2019-11" db="EMBL/GenBank/DDBJ databases">
        <title>Gastrointestinal microbiota of Peromyscus leucopus.</title>
        <authorList>
            <person name="Milovic A."/>
            <person name="Bassam K."/>
            <person name="Barbour A.G."/>
        </authorList>
    </citation>
    <scope>NUCLEOTIDE SEQUENCE [LARGE SCALE GENOMIC DNA]</scope>
    <source>
        <strain evidence="1 2">LL8</strain>
    </source>
</reference>
<dbReference type="RefSeq" id="WP_155692767.1">
    <property type="nucleotide sequence ID" value="NZ_WKKC01000021.1"/>
</dbReference>
<comment type="caution">
    <text evidence="1">The sequence shown here is derived from an EMBL/GenBank/DDBJ whole genome shotgun (WGS) entry which is preliminary data.</text>
</comment>
<protein>
    <submittedName>
        <fullName evidence="1">Uncharacterized protein</fullName>
    </submittedName>
</protein>
<organism evidence="1 2">
    <name type="scientific">Lactobacillus johnsonii</name>
    <dbReference type="NCBI Taxonomy" id="33959"/>
    <lineage>
        <taxon>Bacteria</taxon>
        <taxon>Bacillati</taxon>
        <taxon>Bacillota</taxon>
        <taxon>Bacilli</taxon>
        <taxon>Lactobacillales</taxon>
        <taxon>Lactobacillaceae</taxon>
        <taxon>Lactobacillus</taxon>
    </lineage>
</organism>
<name>A0A9X4XAV1_LACJH</name>
<dbReference type="EMBL" id="WKKC01000021">
    <property type="protein sequence ID" value="MTE03595.1"/>
    <property type="molecule type" value="Genomic_DNA"/>
</dbReference>
<accession>A0A9X4XAV1</accession>
<dbReference type="AlphaFoldDB" id="A0A9X4XAV1"/>
<dbReference type="Proteomes" id="UP000488295">
    <property type="component" value="Unassembled WGS sequence"/>
</dbReference>
<gene>
    <name evidence="1" type="ORF">GJU95_07420</name>
</gene>
<sequence>MIQNDTYARIQLAAIQLFFKVNEIKKTQQSFTFVDLKYASTDNPKVQNWIDDTYARGGRFVVRVNNRNKTYFGSINFDFTFSRDLIDKIADESIRQNVSKFSRIILDKVYKNIKFLPNDVLIDDNIDFSSEAYVTSFNQAENIYEKNYKRDNPVPLDELDVARAQSNAKLLMVVGLNKKAAVYKKAEKLIEIFPKSLYAYRWSRSLDKIGVDVIGNIIKNAEVLKELGASNAAYLDELIEISYDHLRRLDKAEKQDKKLKEIQFATLPYKSFKVGTVVVINHERAYKVTRCKRIYISSSDTQDALDISNEIYSEGTHYMYYGHDITKSPEGIQAIAREHARSFTIFNLSEKDKAKKLIEEKPISLLKMANVTQIPYATLRTYVVNPEKLSTTAWIRVHTLSNLFNYLVNQIKKDGNLKVKKEDLVDEENKKTELHKAQSLILKKEIPFTKLSEKSGIPYRTLRNYVGDPEKMKDAAWIRIHRLAEVFNKLEVNE</sequence>
<evidence type="ECO:0000313" key="2">
    <source>
        <dbReference type="Proteomes" id="UP000488295"/>
    </source>
</evidence>